<keyword evidence="6" id="KW-1185">Reference proteome</keyword>
<feature type="binding site" evidence="4">
    <location>
        <position position="82"/>
    </location>
    <ligand>
        <name>S-adenosyl-L-methionine</name>
        <dbReference type="ChEBI" id="CHEBI:59789"/>
    </ligand>
</feature>
<feature type="binding site" evidence="4">
    <location>
        <position position="35"/>
    </location>
    <ligand>
        <name>S-adenosyl-L-methionine</name>
        <dbReference type="ChEBI" id="CHEBI:59789"/>
    </ligand>
</feature>
<keyword evidence="4" id="KW-0479">Metal-binding</keyword>
<dbReference type="CDD" id="cd02440">
    <property type="entry name" value="AdoMet_MTases"/>
    <property type="match status" value="1"/>
</dbReference>
<gene>
    <name evidence="4" type="primary">trmR</name>
    <name evidence="5" type="ORF">H9631_01035</name>
</gene>
<dbReference type="Proteomes" id="UP000648182">
    <property type="component" value="Unassembled WGS sequence"/>
</dbReference>
<evidence type="ECO:0000256" key="1">
    <source>
        <dbReference type="ARBA" id="ARBA00022603"/>
    </source>
</evidence>
<comment type="catalytic activity">
    <reaction evidence="4">
        <text>5-hydroxyuridine(34) in tRNA + S-adenosyl-L-methionine = 5-methoxyuridine(34) in tRNA + S-adenosyl-L-homocysteine + H(+)</text>
        <dbReference type="Rhea" id="RHEA:60524"/>
        <dbReference type="Rhea" id="RHEA-COMP:13381"/>
        <dbReference type="Rhea" id="RHEA-COMP:15591"/>
        <dbReference type="ChEBI" id="CHEBI:15378"/>
        <dbReference type="ChEBI" id="CHEBI:57856"/>
        <dbReference type="ChEBI" id="CHEBI:59789"/>
        <dbReference type="ChEBI" id="CHEBI:136877"/>
        <dbReference type="ChEBI" id="CHEBI:143860"/>
    </reaction>
</comment>
<feature type="binding site" evidence="4">
    <location>
        <begin position="110"/>
        <end position="111"/>
    </location>
    <ligand>
        <name>S-adenosyl-L-methionine</name>
        <dbReference type="ChEBI" id="CHEBI:59789"/>
    </ligand>
</feature>
<dbReference type="HAMAP" id="MF_02217">
    <property type="entry name" value="TrmR_methyltr"/>
    <property type="match status" value="1"/>
</dbReference>
<dbReference type="InterPro" id="IPR050362">
    <property type="entry name" value="Cation-dep_OMT"/>
</dbReference>
<comment type="function">
    <text evidence="4">Catalyzes the methylation of 5-hydroxyuridine (ho5U) to form 5-methoxyuridine (mo5U) at position 34 in tRNAs.</text>
</comment>
<protein>
    <recommendedName>
        <fullName evidence="4">tRNA 5-hydroxyuridine methyltransferase</fullName>
        <ecNumber evidence="4">2.1.1.-</ecNumber>
    </recommendedName>
    <alternativeName>
        <fullName evidence="4">ho5U methyltransferase</fullName>
    </alternativeName>
</protein>
<evidence type="ECO:0000313" key="6">
    <source>
        <dbReference type="Proteomes" id="UP000648182"/>
    </source>
</evidence>
<keyword evidence="4" id="KW-0819">tRNA processing</keyword>
<evidence type="ECO:0000256" key="3">
    <source>
        <dbReference type="ARBA" id="ARBA00022691"/>
    </source>
</evidence>
<comment type="subunit">
    <text evidence="4">Homodimer.</text>
</comment>
<dbReference type="InterPro" id="IPR043675">
    <property type="entry name" value="TrmR_methyltr"/>
</dbReference>
<feature type="binding site" evidence="4">
    <location>
        <position position="130"/>
    </location>
    <ligand>
        <name>Mg(2+)</name>
        <dbReference type="ChEBI" id="CHEBI:18420"/>
    </ligand>
</feature>
<dbReference type="EC" id="2.1.1.-" evidence="4"/>
<dbReference type="PANTHER" id="PTHR10509:SF14">
    <property type="entry name" value="CAFFEOYL-COA O-METHYLTRANSFERASE 3-RELATED"/>
    <property type="match status" value="1"/>
</dbReference>
<dbReference type="PANTHER" id="PTHR10509">
    <property type="entry name" value="O-METHYLTRANSFERASE-RELATED"/>
    <property type="match status" value="1"/>
</dbReference>
<dbReference type="InterPro" id="IPR029063">
    <property type="entry name" value="SAM-dependent_MTases_sf"/>
</dbReference>
<dbReference type="PROSITE" id="PS51682">
    <property type="entry name" value="SAM_OMT_I"/>
    <property type="match status" value="1"/>
</dbReference>
<keyword evidence="1 4" id="KW-0489">Methyltransferase</keyword>
<dbReference type="Gene3D" id="3.40.50.150">
    <property type="entry name" value="Vaccinia Virus protein VP39"/>
    <property type="match status" value="1"/>
</dbReference>
<evidence type="ECO:0000256" key="4">
    <source>
        <dbReference type="HAMAP-Rule" id="MF_02217"/>
    </source>
</evidence>
<name>A0ABR8VFU8_9BACI</name>
<feature type="binding site" evidence="4">
    <location>
        <position position="65"/>
    </location>
    <ligand>
        <name>S-adenosyl-L-methionine</name>
        <dbReference type="ChEBI" id="CHEBI:59789"/>
    </ligand>
</feature>
<keyword evidence="3 4" id="KW-0949">S-adenosyl-L-methionine</keyword>
<evidence type="ECO:0000256" key="2">
    <source>
        <dbReference type="ARBA" id="ARBA00022679"/>
    </source>
</evidence>
<feature type="binding site" evidence="4">
    <location>
        <position position="156"/>
    </location>
    <ligand>
        <name>Mg(2+)</name>
        <dbReference type="ChEBI" id="CHEBI:18420"/>
    </ligand>
</feature>
<evidence type="ECO:0000313" key="5">
    <source>
        <dbReference type="EMBL" id="MBD8003655.1"/>
    </source>
</evidence>
<dbReference type="Pfam" id="PF01596">
    <property type="entry name" value="Methyltransf_3"/>
    <property type="match status" value="1"/>
</dbReference>
<keyword evidence="2 4" id="KW-0808">Transferase</keyword>
<proteinExistence type="inferred from homology"/>
<feature type="binding site" evidence="4">
    <location>
        <position position="157"/>
    </location>
    <ligand>
        <name>Mg(2+)</name>
        <dbReference type="ChEBI" id="CHEBI:18420"/>
    </ligand>
</feature>
<comment type="caution">
    <text evidence="5">The sequence shown here is derived from an EMBL/GenBank/DDBJ whole genome shotgun (WGS) entry which is preliminary data.</text>
</comment>
<sequence>MNQSISQYIESLLPSRNELFQEMESLAEKERIPIMEQTAIDVMLQFMRMQNPAKILEIGTAIGYSALRMSEALPEAEIVTIEIDPDRAEQARKYIQEAGKADRINILEGDALELLEKVKELGPYDAIFIDAAKGQYLKFFNMYGSMLTTQGCIYSDNVLFRGYVAAETVDQRRFRSLARKMKEFNSCLMEHDEYITTIIPVGDGLAVSKKR</sequence>
<organism evidence="5 6">
    <name type="scientific">Bacillus norwichensis</name>
    <dbReference type="NCBI Taxonomy" id="2762217"/>
    <lineage>
        <taxon>Bacteria</taxon>
        <taxon>Bacillati</taxon>
        <taxon>Bacillota</taxon>
        <taxon>Bacilli</taxon>
        <taxon>Bacillales</taxon>
        <taxon>Bacillaceae</taxon>
        <taxon>Bacillus</taxon>
    </lineage>
</organism>
<comment type="similarity">
    <text evidence="4">Belongs to the class I-like SAM-binding methyltransferase superfamily. Cation-dependent O-methyltransferase family.</text>
</comment>
<dbReference type="EMBL" id="JACSPV010000001">
    <property type="protein sequence ID" value="MBD8003655.1"/>
    <property type="molecule type" value="Genomic_DNA"/>
</dbReference>
<accession>A0ABR8VFU8</accession>
<reference evidence="5 6" key="1">
    <citation type="submission" date="2020-08" db="EMBL/GenBank/DDBJ databases">
        <title>A Genomic Blueprint of the Chicken Gut Microbiome.</title>
        <authorList>
            <person name="Gilroy R."/>
            <person name="Ravi A."/>
            <person name="Getino M."/>
            <person name="Pursley I."/>
            <person name="Horton D.L."/>
            <person name="Alikhan N.-F."/>
            <person name="Baker D."/>
            <person name="Gharbi K."/>
            <person name="Hall N."/>
            <person name="Watson M."/>
            <person name="Adriaenssens E.M."/>
            <person name="Foster-Nyarko E."/>
            <person name="Jarju S."/>
            <person name="Secka A."/>
            <person name="Antonio M."/>
            <person name="Oren A."/>
            <person name="Chaudhuri R."/>
            <person name="La Ragione R.M."/>
            <person name="Hildebrand F."/>
            <person name="Pallen M.J."/>
        </authorList>
    </citation>
    <scope>NUCLEOTIDE SEQUENCE [LARGE SCALE GENOMIC DNA]</scope>
    <source>
        <strain evidence="5 6">Sa1BUA2</strain>
    </source>
</reference>
<keyword evidence="4" id="KW-0460">Magnesium</keyword>
<dbReference type="SUPFAM" id="SSF53335">
    <property type="entry name" value="S-adenosyl-L-methionine-dependent methyltransferases"/>
    <property type="match status" value="1"/>
</dbReference>
<dbReference type="InterPro" id="IPR002935">
    <property type="entry name" value="SAM_O-MeTrfase"/>
</dbReference>
<feature type="binding site" evidence="4">
    <location>
        <position position="130"/>
    </location>
    <ligand>
        <name>S-adenosyl-L-methionine</name>
        <dbReference type="ChEBI" id="CHEBI:59789"/>
    </ligand>
</feature>
<dbReference type="RefSeq" id="WP_191809388.1">
    <property type="nucleotide sequence ID" value="NZ_JACSPV010000001.1"/>
</dbReference>